<dbReference type="PANTHER" id="PTHR11538">
    <property type="entry name" value="PHENYLALANYL-TRNA SYNTHETASE"/>
    <property type="match status" value="1"/>
</dbReference>
<dbReference type="eggNOG" id="KOG4174">
    <property type="taxonomic scope" value="Eukaryota"/>
</dbReference>
<dbReference type="GO" id="GO:0070042">
    <property type="term" value="F:rRNA (uridine-N3-)-methyltransferase activity"/>
    <property type="evidence" value="ECO:0007669"/>
    <property type="project" value="InterPro"/>
</dbReference>
<dbReference type="PANTHER" id="PTHR11538:SF26">
    <property type="entry name" value="FERREDOXIN-FOLD ANTICODON-BINDING DOMAIN-CONTAINING PROTEIN 1"/>
    <property type="match status" value="1"/>
</dbReference>
<dbReference type="OrthoDB" id="498773at2759"/>
<dbReference type="AlphaFoldDB" id="K8EDL0"/>
<dbReference type="Proteomes" id="UP000198341">
    <property type="component" value="Chromosome 4"/>
</dbReference>
<dbReference type="Pfam" id="PF10354">
    <property type="entry name" value="BMT5-like"/>
    <property type="match status" value="1"/>
</dbReference>
<feature type="region of interest" description="Disordered" evidence="1">
    <location>
        <begin position="51"/>
        <end position="79"/>
    </location>
</feature>
<evidence type="ECO:0000259" key="2">
    <source>
        <dbReference type="Pfam" id="PF10354"/>
    </source>
</evidence>
<proteinExistence type="predicted"/>
<accession>K8EDL0</accession>
<dbReference type="InterPro" id="IPR019446">
    <property type="entry name" value="BMT5-like"/>
</dbReference>
<gene>
    <name evidence="3" type="ORF">Bathy04g03000</name>
</gene>
<keyword evidence="4" id="KW-1185">Reference proteome</keyword>
<organism evidence="3 4">
    <name type="scientific">Bathycoccus prasinos</name>
    <dbReference type="NCBI Taxonomy" id="41875"/>
    <lineage>
        <taxon>Eukaryota</taxon>
        <taxon>Viridiplantae</taxon>
        <taxon>Chlorophyta</taxon>
        <taxon>Mamiellophyceae</taxon>
        <taxon>Mamiellales</taxon>
        <taxon>Bathycoccaceae</taxon>
        <taxon>Bathycoccus</taxon>
    </lineage>
</organism>
<dbReference type="GO" id="GO:0070475">
    <property type="term" value="P:rRNA base methylation"/>
    <property type="evidence" value="ECO:0007669"/>
    <property type="project" value="InterPro"/>
</dbReference>
<name>K8EDL0_9CHLO</name>
<reference evidence="3 4" key="1">
    <citation type="submission" date="2011-10" db="EMBL/GenBank/DDBJ databases">
        <authorList>
            <person name="Genoscope - CEA"/>
        </authorList>
    </citation>
    <scope>NUCLEOTIDE SEQUENCE [LARGE SCALE GENOMIC DNA]</scope>
    <source>
        <strain evidence="3 4">RCC 1105</strain>
    </source>
</reference>
<dbReference type="GeneID" id="19016326"/>
<evidence type="ECO:0000256" key="1">
    <source>
        <dbReference type="SAM" id="MobiDB-lite"/>
    </source>
</evidence>
<protein>
    <recommendedName>
        <fullName evidence="2">25S rRNA (uridine-N(3))-methyltransferase BMT5-like domain-containing protein</fullName>
    </recommendedName>
</protein>
<dbReference type="STRING" id="41875.K8EDL0"/>
<dbReference type="GO" id="GO:0005737">
    <property type="term" value="C:cytoplasm"/>
    <property type="evidence" value="ECO:0007669"/>
    <property type="project" value="TreeGrafter"/>
</dbReference>
<evidence type="ECO:0000313" key="3">
    <source>
        <dbReference type="EMBL" id="CCO16101.1"/>
    </source>
</evidence>
<dbReference type="KEGG" id="bpg:Bathy04g03000"/>
<dbReference type="RefSeq" id="XP_007513576.1">
    <property type="nucleotide sequence ID" value="XM_007513514.1"/>
</dbReference>
<evidence type="ECO:0000313" key="4">
    <source>
        <dbReference type="Proteomes" id="UP000198341"/>
    </source>
</evidence>
<feature type="domain" description="25S rRNA (uridine-N(3))-methyltransferase BMT5-like" evidence="2">
    <location>
        <begin position="87"/>
        <end position="271"/>
    </location>
</feature>
<sequence>MRPAALVIKRLVFARFYHPHKATNPRNRRRVQSSSSSERFLSIMKGVTLLGNPETDVDSPNKNNLDVDDVAGASSERHPDTNRTRVLFVGDGDFSLSKAFAKTKATSCVVVATSLSTKSEIEQNWKGYENVRELENLPNVERVAHGIDATNTEDMMRSLSPNEDQQHQRAKRADAAADAIIFAFPHLPGKGKISKNRELLRNFLLAAKDERVMRPNGVCEVALAPGQGGTFVDGDESRTMYGDTWKAYDMGADVGMALIECERFDEEKWRERSYKPTGHWRGLDDSRSFRVSNAVVHRFKREEEVSESDGSCSRFQRKEERFTRDVSLAIEKKLVGASAEESEDKNKDDEENGIVTFFAPDGEQCAFANDGTCAFANRCDKERKPLEYTRLNRKVPSRYFDPKYRGKWCCGKCYVKISKVLQLQKQTNGIKDTTPEEKELLEKIRAVAMESAEETAKTWKVHKKIGFTDAFIIDRYDPKDESNAVARNVRLRYHCERHPLNGKEVNEIQHALREKLERGHLKGVTLRWYRREEDEKTKKQRV</sequence>
<dbReference type="EMBL" id="FO082275">
    <property type="protein sequence ID" value="CCO16101.1"/>
    <property type="molecule type" value="Genomic_DNA"/>
</dbReference>